<evidence type="ECO:0000256" key="8">
    <source>
        <dbReference type="RuleBase" id="RU003664"/>
    </source>
</evidence>
<keyword evidence="7 8" id="KW-0961">Cell wall biogenesis/degradation</keyword>
<evidence type="ECO:0000256" key="3">
    <source>
        <dbReference type="ARBA" id="ARBA00022490"/>
    </source>
</evidence>
<dbReference type="Pfam" id="PF21799">
    <property type="entry name" value="MurD-like_N"/>
    <property type="match status" value="1"/>
</dbReference>
<organism evidence="11 12">
    <name type="scientific">Planctopirus hydrillae</name>
    <dbReference type="NCBI Taxonomy" id="1841610"/>
    <lineage>
        <taxon>Bacteria</taxon>
        <taxon>Pseudomonadati</taxon>
        <taxon>Planctomycetota</taxon>
        <taxon>Planctomycetia</taxon>
        <taxon>Planctomycetales</taxon>
        <taxon>Planctomycetaceae</taxon>
        <taxon>Planctopirus</taxon>
    </lineage>
</organism>
<keyword evidence="7 8" id="KW-0132">Cell division</keyword>
<feature type="domain" description="Mur ligase C-terminal" evidence="9">
    <location>
        <begin position="350"/>
        <end position="466"/>
    </location>
</feature>
<dbReference type="SUPFAM" id="SSF53623">
    <property type="entry name" value="MurD-like peptide ligases, catalytic domain"/>
    <property type="match status" value="1"/>
</dbReference>
<evidence type="ECO:0000256" key="2">
    <source>
        <dbReference type="ARBA" id="ARBA00004752"/>
    </source>
</evidence>
<evidence type="ECO:0000256" key="6">
    <source>
        <dbReference type="ARBA" id="ARBA00022840"/>
    </source>
</evidence>
<keyword evidence="4 7" id="KW-0436">Ligase</keyword>
<dbReference type="NCBIfam" id="TIGR01087">
    <property type="entry name" value="murD"/>
    <property type="match status" value="1"/>
</dbReference>
<dbReference type="GO" id="GO:0071555">
    <property type="term" value="P:cell wall organization"/>
    <property type="evidence" value="ECO:0007669"/>
    <property type="project" value="UniProtKB-KW"/>
</dbReference>
<protein>
    <recommendedName>
        <fullName evidence="7 8">UDP-N-acetylmuramoylalanine--D-glutamate ligase</fullName>
        <ecNumber evidence="7 8">6.3.2.9</ecNumber>
    </recommendedName>
    <alternativeName>
        <fullName evidence="7">D-glutamic acid-adding enzyme</fullName>
    </alternativeName>
    <alternativeName>
        <fullName evidence="7">UDP-N-acetylmuramoyl-L-alanyl-D-glutamate synthetase</fullName>
    </alternativeName>
</protein>
<comment type="catalytic activity">
    <reaction evidence="7 8">
        <text>UDP-N-acetyl-alpha-D-muramoyl-L-alanine + D-glutamate + ATP = UDP-N-acetyl-alpha-D-muramoyl-L-alanyl-D-glutamate + ADP + phosphate + H(+)</text>
        <dbReference type="Rhea" id="RHEA:16429"/>
        <dbReference type="ChEBI" id="CHEBI:15378"/>
        <dbReference type="ChEBI" id="CHEBI:29986"/>
        <dbReference type="ChEBI" id="CHEBI:30616"/>
        <dbReference type="ChEBI" id="CHEBI:43474"/>
        <dbReference type="ChEBI" id="CHEBI:83898"/>
        <dbReference type="ChEBI" id="CHEBI:83900"/>
        <dbReference type="ChEBI" id="CHEBI:456216"/>
        <dbReference type="EC" id="6.3.2.9"/>
    </reaction>
</comment>
<evidence type="ECO:0000256" key="4">
    <source>
        <dbReference type="ARBA" id="ARBA00022598"/>
    </source>
</evidence>
<keyword evidence="3 7" id="KW-0963">Cytoplasm</keyword>
<dbReference type="GO" id="GO:0008360">
    <property type="term" value="P:regulation of cell shape"/>
    <property type="evidence" value="ECO:0007669"/>
    <property type="project" value="UniProtKB-KW"/>
</dbReference>
<dbReference type="SUPFAM" id="SSF51984">
    <property type="entry name" value="MurCD N-terminal domain"/>
    <property type="match status" value="1"/>
</dbReference>
<reference evidence="11 12" key="1">
    <citation type="submission" date="2016-05" db="EMBL/GenBank/DDBJ databases">
        <title>Genomic and physiological characterization of Planctopirus sp. isolated from fresh water lake.</title>
        <authorList>
            <person name="Subhash Y."/>
            <person name="Ramana C."/>
        </authorList>
    </citation>
    <scope>NUCLEOTIDE SEQUENCE [LARGE SCALE GENOMIC DNA]</scope>
    <source>
        <strain evidence="11 12">JC280</strain>
    </source>
</reference>
<keyword evidence="6 7" id="KW-0067">ATP-binding</keyword>
<dbReference type="GO" id="GO:0005524">
    <property type="term" value="F:ATP binding"/>
    <property type="evidence" value="ECO:0007669"/>
    <property type="project" value="UniProtKB-UniRule"/>
</dbReference>
<feature type="domain" description="Mur ligase central" evidence="10">
    <location>
        <begin position="134"/>
        <end position="328"/>
    </location>
</feature>
<dbReference type="GO" id="GO:0009252">
    <property type="term" value="P:peptidoglycan biosynthetic process"/>
    <property type="evidence" value="ECO:0007669"/>
    <property type="project" value="UniProtKB-UniRule"/>
</dbReference>
<feature type="binding site" evidence="7">
    <location>
        <begin position="136"/>
        <end position="142"/>
    </location>
    <ligand>
        <name>ATP</name>
        <dbReference type="ChEBI" id="CHEBI:30616"/>
    </ligand>
</feature>
<evidence type="ECO:0000256" key="1">
    <source>
        <dbReference type="ARBA" id="ARBA00004496"/>
    </source>
</evidence>
<comment type="subcellular location">
    <subcellularLocation>
        <location evidence="1 7 8">Cytoplasm</location>
    </subcellularLocation>
</comment>
<sequence>MSQNLPQFQKRAFSRRSAISLAGRHVTVLGLGTLGGAVEAVKFLAAQGAIVTVTDEKPAGKLATSLAELAQIPIHRFVLGGHDDDDFSHADLIVANPAVRPDHRLLKLARSRGIPITTEVQLFLERCPAPVAAVTGSNGKSTTTAMLHRICELASGSPGLRRAWLGGNIGVSLLDQLPAITSDDFVVMELSSFQLYWLNQIEWSPNIALVTNFSANHLDWHDTLDDYRSAKQTMLRWQNESDVAVINLDDPDVCQWPGPALRLGFQTGSSSSDITTKSGVFSESKQEGHSTSQILRLPHTEIRLPVSSWLQVKGEHNLQNAMAAMAAASVLDLPIDVIETALRSYQALPHRLEFVGACAGREFYNDSLATTPESAILGLQAFTQPVILLAGGYDKGVDLSSMSKVISQACRVVVLMGQTAPAIHEQIEQHRQPEGGPEVIFASSPHDAFNKAWENSQPGEVILLSPGCASYDWFVNFRDRGEQFRQFVRELAKTHEEQ</sequence>
<dbReference type="AlphaFoldDB" id="A0A1C3E829"/>
<proteinExistence type="inferred from homology"/>
<dbReference type="GO" id="GO:0051301">
    <property type="term" value="P:cell division"/>
    <property type="evidence" value="ECO:0007669"/>
    <property type="project" value="UniProtKB-KW"/>
</dbReference>
<dbReference type="InterPro" id="IPR004101">
    <property type="entry name" value="Mur_ligase_C"/>
</dbReference>
<dbReference type="UniPathway" id="UPA00219"/>
<dbReference type="Gene3D" id="3.90.190.20">
    <property type="entry name" value="Mur ligase, C-terminal domain"/>
    <property type="match status" value="1"/>
</dbReference>
<comment type="similarity">
    <text evidence="7">Belongs to the MurCDEF family.</text>
</comment>
<dbReference type="EC" id="6.3.2.9" evidence="7 8"/>
<dbReference type="SUPFAM" id="SSF53244">
    <property type="entry name" value="MurD-like peptide ligases, peptide-binding domain"/>
    <property type="match status" value="1"/>
</dbReference>
<keyword evidence="12" id="KW-1185">Reference proteome</keyword>
<dbReference type="Gene3D" id="3.40.1190.10">
    <property type="entry name" value="Mur-like, catalytic domain"/>
    <property type="match status" value="1"/>
</dbReference>
<keyword evidence="7 8" id="KW-0133">Cell shape</keyword>
<evidence type="ECO:0000259" key="9">
    <source>
        <dbReference type="Pfam" id="PF02875"/>
    </source>
</evidence>
<dbReference type="Gene3D" id="3.40.50.720">
    <property type="entry name" value="NAD(P)-binding Rossmann-like Domain"/>
    <property type="match status" value="1"/>
</dbReference>
<evidence type="ECO:0000313" key="11">
    <source>
        <dbReference type="EMBL" id="ODA29408.1"/>
    </source>
</evidence>
<dbReference type="Proteomes" id="UP000094828">
    <property type="component" value="Unassembled WGS sequence"/>
</dbReference>
<keyword evidence="5 7" id="KW-0547">Nucleotide-binding</keyword>
<dbReference type="HAMAP" id="MF_00639">
    <property type="entry name" value="MurD"/>
    <property type="match status" value="1"/>
</dbReference>
<accession>A0A1C3E829</accession>
<gene>
    <name evidence="7" type="primary">murD</name>
    <name evidence="11" type="ORF">A6X21_08950</name>
</gene>
<dbReference type="InterPro" id="IPR036615">
    <property type="entry name" value="Mur_ligase_C_dom_sf"/>
</dbReference>
<name>A0A1C3E829_9PLAN</name>
<dbReference type="Pfam" id="PF08245">
    <property type="entry name" value="Mur_ligase_M"/>
    <property type="match status" value="1"/>
</dbReference>
<keyword evidence="7 8" id="KW-0573">Peptidoglycan synthesis</keyword>
<dbReference type="PANTHER" id="PTHR43692:SF1">
    <property type="entry name" value="UDP-N-ACETYLMURAMOYLALANINE--D-GLUTAMATE LIGASE"/>
    <property type="match status" value="1"/>
</dbReference>
<dbReference type="GO" id="GO:0005737">
    <property type="term" value="C:cytoplasm"/>
    <property type="evidence" value="ECO:0007669"/>
    <property type="project" value="UniProtKB-SubCell"/>
</dbReference>
<comment type="caution">
    <text evidence="11">The sequence shown here is derived from an EMBL/GenBank/DDBJ whole genome shotgun (WGS) entry which is preliminary data.</text>
</comment>
<dbReference type="InterPro" id="IPR013221">
    <property type="entry name" value="Mur_ligase_cen"/>
</dbReference>
<dbReference type="PANTHER" id="PTHR43692">
    <property type="entry name" value="UDP-N-ACETYLMURAMOYLALANINE--D-GLUTAMATE LIGASE"/>
    <property type="match status" value="1"/>
</dbReference>
<keyword evidence="7 8" id="KW-0131">Cell cycle</keyword>
<evidence type="ECO:0000256" key="5">
    <source>
        <dbReference type="ARBA" id="ARBA00022741"/>
    </source>
</evidence>
<dbReference type="EMBL" id="LYDR01000130">
    <property type="protein sequence ID" value="ODA29408.1"/>
    <property type="molecule type" value="Genomic_DNA"/>
</dbReference>
<dbReference type="InterPro" id="IPR036565">
    <property type="entry name" value="Mur-like_cat_sf"/>
</dbReference>
<comment type="pathway">
    <text evidence="2 7 8">Cell wall biogenesis; peptidoglycan biosynthesis.</text>
</comment>
<evidence type="ECO:0000256" key="7">
    <source>
        <dbReference type="HAMAP-Rule" id="MF_00639"/>
    </source>
</evidence>
<dbReference type="Pfam" id="PF02875">
    <property type="entry name" value="Mur_ligase_C"/>
    <property type="match status" value="1"/>
</dbReference>
<dbReference type="STRING" id="1841610.A6X21_08950"/>
<comment type="function">
    <text evidence="7 8">Cell wall formation. Catalyzes the addition of glutamate to the nucleotide precursor UDP-N-acetylmuramoyl-L-alanine (UMA).</text>
</comment>
<dbReference type="InterPro" id="IPR005762">
    <property type="entry name" value="MurD"/>
</dbReference>
<dbReference type="GO" id="GO:0008764">
    <property type="term" value="F:UDP-N-acetylmuramoylalanine-D-glutamate ligase activity"/>
    <property type="evidence" value="ECO:0007669"/>
    <property type="project" value="UniProtKB-UniRule"/>
</dbReference>
<evidence type="ECO:0000313" key="12">
    <source>
        <dbReference type="Proteomes" id="UP000094828"/>
    </source>
</evidence>
<evidence type="ECO:0000259" key="10">
    <source>
        <dbReference type="Pfam" id="PF08245"/>
    </source>
</evidence>